<evidence type="ECO:0000256" key="1">
    <source>
        <dbReference type="ARBA" id="ARBA00006865"/>
    </source>
</evidence>
<proteinExistence type="inferred from homology"/>
<feature type="domain" description="GH16" evidence="3">
    <location>
        <begin position="1"/>
        <end position="253"/>
    </location>
</feature>
<dbReference type="InterPro" id="IPR050546">
    <property type="entry name" value="Glycosyl_Hydrlase_16"/>
</dbReference>
<dbReference type="GO" id="GO:0005975">
    <property type="term" value="P:carbohydrate metabolic process"/>
    <property type="evidence" value="ECO:0007669"/>
    <property type="project" value="InterPro"/>
</dbReference>
<dbReference type="InterPro" id="IPR013320">
    <property type="entry name" value="ConA-like_dom_sf"/>
</dbReference>
<dbReference type="PANTHER" id="PTHR10963">
    <property type="entry name" value="GLYCOSYL HYDROLASE-RELATED"/>
    <property type="match status" value="1"/>
</dbReference>
<feature type="region of interest" description="Disordered" evidence="2">
    <location>
        <begin position="233"/>
        <end position="253"/>
    </location>
</feature>
<dbReference type="PANTHER" id="PTHR10963:SF55">
    <property type="entry name" value="GLYCOSIDE HYDROLASE FAMILY 16 PROTEIN"/>
    <property type="match status" value="1"/>
</dbReference>
<accession>A0A918FSB4</accession>
<dbReference type="RefSeq" id="WP_190148376.1">
    <property type="nucleotide sequence ID" value="NZ_BMTL01000005.1"/>
</dbReference>
<protein>
    <recommendedName>
        <fullName evidence="3">GH16 domain-containing protein</fullName>
    </recommendedName>
</protein>
<reference evidence="4" key="1">
    <citation type="journal article" date="2014" name="Int. J. Syst. Evol. Microbiol.">
        <title>Complete genome sequence of Corynebacterium casei LMG S-19264T (=DSM 44701T), isolated from a smear-ripened cheese.</title>
        <authorList>
            <consortium name="US DOE Joint Genome Institute (JGI-PGF)"/>
            <person name="Walter F."/>
            <person name="Albersmeier A."/>
            <person name="Kalinowski J."/>
            <person name="Ruckert C."/>
        </authorList>
    </citation>
    <scope>NUCLEOTIDE SEQUENCE</scope>
    <source>
        <strain evidence="4">JCM 4386</strain>
    </source>
</reference>
<evidence type="ECO:0000313" key="5">
    <source>
        <dbReference type="Proteomes" id="UP000606194"/>
    </source>
</evidence>
<dbReference type="PROSITE" id="PS51762">
    <property type="entry name" value="GH16_2"/>
    <property type="match status" value="1"/>
</dbReference>
<organism evidence="4 5">
    <name type="scientific">Streptomyces humidus</name>
    <dbReference type="NCBI Taxonomy" id="52259"/>
    <lineage>
        <taxon>Bacteria</taxon>
        <taxon>Bacillati</taxon>
        <taxon>Actinomycetota</taxon>
        <taxon>Actinomycetes</taxon>
        <taxon>Kitasatosporales</taxon>
        <taxon>Streptomycetaceae</taxon>
        <taxon>Streptomyces</taxon>
    </lineage>
</organism>
<dbReference type="Proteomes" id="UP000606194">
    <property type="component" value="Unassembled WGS sequence"/>
</dbReference>
<dbReference type="GO" id="GO:0004553">
    <property type="term" value="F:hydrolase activity, hydrolyzing O-glycosyl compounds"/>
    <property type="evidence" value="ECO:0007669"/>
    <property type="project" value="InterPro"/>
</dbReference>
<dbReference type="Gene3D" id="2.60.120.200">
    <property type="match status" value="1"/>
</dbReference>
<name>A0A918FSB4_9ACTN</name>
<evidence type="ECO:0000259" key="3">
    <source>
        <dbReference type="PROSITE" id="PS51762"/>
    </source>
</evidence>
<dbReference type="AlphaFoldDB" id="A0A918FSB4"/>
<comment type="similarity">
    <text evidence="1">Belongs to the glycosyl hydrolase 16 family.</text>
</comment>
<feature type="compositionally biased region" description="Acidic residues" evidence="2">
    <location>
        <begin position="239"/>
        <end position="253"/>
    </location>
</feature>
<gene>
    <name evidence="4" type="ORF">GCM10010269_14190</name>
</gene>
<reference evidence="4" key="2">
    <citation type="submission" date="2020-09" db="EMBL/GenBank/DDBJ databases">
        <authorList>
            <person name="Sun Q."/>
            <person name="Ohkuma M."/>
        </authorList>
    </citation>
    <scope>NUCLEOTIDE SEQUENCE</scope>
    <source>
        <strain evidence="4">JCM 4386</strain>
    </source>
</reference>
<evidence type="ECO:0000256" key="2">
    <source>
        <dbReference type="SAM" id="MobiDB-lite"/>
    </source>
</evidence>
<keyword evidence="5" id="KW-1185">Reference proteome</keyword>
<dbReference type="InterPro" id="IPR000757">
    <property type="entry name" value="Beta-glucanase-like"/>
</dbReference>
<dbReference type="EMBL" id="BMTL01000005">
    <property type="protein sequence ID" value="GGR76192.1"/>
    <property type="molecule type" value="Genomic_DNA"/>
</dbReference>
<comment type="caution">
    <text evidence="4">The sequence shown here is derived from an EMBL/GenBank/DDBJ whole genome shotgun (WGS) entry which is preliminary data.</text>
</comment>
<evidence type="ECO:0000313" key="4">
    <source>
        <dbReference type="EMBL" id="GGR76192.1"/>
    </source>
</evidence>
<sequence length="253" mass="28175">MENPACDGTPSAEGVGTGPEVVFTADFTSTRQWVAGRSWAYPNGGPVNPGDNKLDHLTANPAYSRSGTFRATLRKDGRWDTGLLTTEGSEEDFTVRTGDVLEARVRLPHEAGAWPAIWTWRDGDQEIDVFEYHPDNPDLLELTNHVRDSNFYYRDPAVRPGGWVDLRVQFGSRSVVWWVNGSKVFADRRGVGRSWHAYLIVNLSVCAGRYHPPPAPHVKEMSYEVQGLVVRRPPTLSETEPDEPEAVTDAEGL</sequence>
<dbReference type="SUPFAM" id="SSF49899">
    <property type="entry name" value="Concanavalin A-like lectins/glucanases"/>
    <property type="match status" value="1"/>
</dbReference>